<reference evidence="6 7" key="1">
    <citation type="submission" date="2014-03" db="EMBL/GenBank/DDBJ databases">
        <title>Genomics of Bifidobacteria.</title>
        <authorList>
            <person name="Ventura M."/>
            <person name="Milani C."/>
            <person name="Lugli G.A."/>
        </authorList>
    </citation>
    <scope>NUCLEOTIDE SEQUENCE [LARGE SCALE GENOMIC DNA]</scope>
    <source>
        <strain evidence="6 7">LMG 14934</strain>
    </source>
</reference>
<proteinExistence type="predicted"/>
<dbReference type="PROSITE" id="PS50995">
    <property type="entry name" value="HTH_MARR_2"/>
    <property type="match status" value="1"/>
</dbReference>
<evidence type="ECO:0000256" key="4">
    <source>
        <dbReference type="SAM" id="MobiDB-lite"/>
    </source>
</evidence>
<gene>
    <name evidence="6" type="ORF">BSAE_1584</name>
</gene>
<dbReference type="PANTHER" id="PTHR42756:SF1">
    <property type="entry name" value="TRANSCRIPTIONAL REPRESSOR OF EMRAB OPERON"/>
    <property type="match status" value="1"/>
</dbReference>
<dbReference type="SMART" id="SM00347">
    <property type="entry name" value="HTH_MARR"/>
    <property type="match status" value="1"/>
</dbReference>
<dbReference type="PRINTS" id="PR00598">
    <property type="entry name" value="HTHMARR"/>
</dbReference>
<keyword evidence="1" id="KW-0805">Transcription regulation</keyword>
<evidence type="ECO:0000259" key="5">
    <source>
        <dbReference type="PROSITE" id="PS50995"/>
    </source>
</evidence>
<dbReference type="InterPro" id="IPR023187">
    <property type="entry name" value="Tscrpt_reg_MarR-type_CS"/>
</dbReference>
<protein>
    <submittedName>
        <fullName evidence="6">MarR family transcripitonal regulator</fullName>
    </submittedName>
</protein>
<evidence type="ECO:0000313" key="6">
    <source>
        <dbReference type="EMBL" id="KFI85717.1"/>
    </source>
</evidence>
<dbReference type="InterPro" id="IPR036388">
    <property type="entry name" value="WH-like_DNA-bd_sf"/>
</dbReference>
<feature type="region of interest" description="Disordered" evidence="4">
    <location>
        <begin position="150"/>
        <end position="188"/>
    </location>
</feature>
<dbReference type="AlphaFoldDB" id="A0A087CR17"/>
<comment type="caution">
    <text evidence="6">The sequence shown here is derived from an EMBL/GenBank/DDBJ whole genome shotgun (WGS) entry which is preliminary data.</text>
</comment>
<evidence type="ECO:0000256" key="2">
    <source>
        <dbReference type="ARBA" id="ARBA00023125"/>
    </source>
</evidence>
<feature type="domain" description="HTH marR-type" evidence="5">
    <location>
        <begin position="2"/>
        <end position="138"/>
    </location>
</feature>
<organism evidence="6 7">
    <name type="scientific">Bifidobacterium pullorum subsp. saeculare DSM 6531 = LMG 14934</name>
    <dbReference type="NCBI Taxonomy" id="1437611"/>
    <lineage>
        <taxon>Bacteria</taxon>
        <taxon>Bacillati</taxon>
        <taxon>Actinomycetota</taxon>
        <taxon>Actinomycetes</taxon>
        <taxon>Bifidobacteriales</taxon>
        <taxon>Bifidobacteriaceae</taxon>
        <taxon>Bifidobacterium</taxon>
    </lineage>
</organism>
<feature type="compositionally biased region" description="Low complexity" evidence="4">
    <location>
        <begin position="162"/>
        <end position="174"/>
    </location>
</feature>
<dbReference type="GO" id="GO:0003700">
    <property type="term" value="F:DNA-binding transcription factor activity"/>
    <property type="evidence" value="ECO:0007669"/>
    <property type="project" value="InterPro"/>
</dbReference>
<dbReference type="EMBL" id="JGZM01000008">
    <property type="protein sequence ID" value="KFI85717.1"/>
    <property type="molecule type" value="Genomic_DNA"/>
</dbReference>
<evidence type="ECO:0000256" key="3">
    <source>
        <dbReference type="ARBA" id="ARBA00023163"/>
    </source>
</evidence>
<sequence length="188" mass="20913">MSDTAATLLERFNRSWKGIDRVYHEIARRSGLSDCAFWILYALRDAGTAMPQNELSQVWLYSRQTVSSTLRQLEERGLIDVQYAAGSRRDKQISLTDEGERFTGVYIEPAMQAEKKSLLALDERDRDALIAGIDRYAGLLNDTMEAICLPGPAPVRDADQLAADGPDTTDAPDTSNDTEPNDLNQEGE</sequence>
<dbReference type="InterPro" id="IPR036390">
    <property type="entry name" value="WH_DNA-bd_sf"/>
</dbReference>
<name>A0A087CR17_9BIFI</name>
<evidence type="ECO:0000256" key="1">
    <source>
        <dbReference type="ARBA" id="ARBA00023015"/>
    </source>
</evidence>
<dbReference type="PROSITE" id="PS01117">
    <property type="entry name" value="HTH_MARR_1"/>
    <property type="match status" value="1"/>
</dbReference>
<dbReference type="GO" id="GO:0003677">
    <property type="term" value="F:DNA binding"/>
    <property type="evidence" value="ECO:0007669"/>
    <property type="project" value="UniProtKB-KW"/>
</dbReference>
<feature type="compositionally biased region" description="Polar residues" evidence="4">
    <location>
        <begin position="175"/>
        <end position="188"/>
    </location>
</feature>
<dbReference type="SUPFAM" id="SSF46785">
    <property type="entry name" value="Winged helix' DNA-binding domain"/>
    <property type="match status" value="1"/>
</dbReference>
<accession>A0A087CR17</accession>
<dbReference type="Proteomes" id="UP000029040">
    <property type="component" value="Unassembled WGS sequence"/>
</dbReference>
<keyword evidence="3" id="KW-0804">Transcription</keyword>
<keyword evidence="2" id="KW-0238">DNA-binding</keyword>
<dbReference type="PANTHER" id="PTHR42756">
    <property type="entry name" value="TRANSCRIPTIONAL REGULATOR, MARR"/>
    <property type="match status" value="1"/>
</dbReference>
<evidence type="ECO:0000313" key="7">
    <source>
        <dbReference type="Proteomes" id="UP000029040"/>
    </source>
</evidence>
<dbReference type="InterPro" id="IPR000835">
    <property type="entry name" value="HTH_MarR-typ"/>
</dbReference>
<dbReference type="Pfam" id="PF12802">
    <property type="entry name" value="MarR_2"/>
    <property type="match status" value="1"/>
</dbReference>
<dbReference type="Gene3D" id="1.10.10.10">
    <property type="entry name" value="Winged helix-like DNA-binding domain superfamily/Winged helix DNA-binding domain"/>
    <property type="match status" value="1"/>
</dbReference>